<dbReference type="OrthoDB" id="7679120at2"/>
<dbReference type="EMBL" id="QGGG01000006">
    <property type="protein sequence ID" value="PWJ84243.1"/>
    <property type="molecule type" value="Genomic_DNA"/>
</dbReference>
<gene>
    <name evidence="2" type="ORF">C7441_106158</name>
</gene>
<keyword evidence="1" id="KW-0472">Membrane</keyword>
<evidence type="ECO:0000313" key="3">
    <source>
        <dbReference type="Proteomes" id="UP000245396"/>
    </source>
</evidence>
<reference evidence="2 3" key="1">
    <citation type="submission" date="2018-05" db="EMBL/GenBank/DDBJ databases">
        <title>Genomic Encyclopedia of Type Strains, Phase IV (KMG-IV): sequencing the most valuable type-strain genomes for metagenomic binning, comparative biology and taxonomic classification.</title>
        <authorList>
            <person name="Goeker M."/>
        </authorList>
    </citation>
    <scope>NUCLEOTIDE SEQUENCE [LARGE SCALE GENOMIC DNA]</scope>
    <source>
        <strain evidence="2 3">DSM 6986</strain>
    </source>
</reference>
<sequence length="107" mass="11804">MRFLFRLAATIALAVAVIMAVVDATRSVATSHLVMTPLTTSWNSVSPQTLESFRQFVETRIVPAAWNPFVATILDQPGFAVFAVLAVLLYLVGYKRQPRYARLPAGH</sequence>
<proteinExistence type="predicted"/>
<dbReference type="Proteomes" id="UP000245396">
    <property type="component" value="Unassembled WGS sequence"/>
</dbReference>
<keyword evidence="1" id="KW-1133">Transmembrane helix</keyword>
<comment type="caution">
    <text evidence="2">The sequence shown here is derived from an EMBL/GenBank/DDBJ whole genome shotgun (WGS) entry which is preliminary data.</text>
</comment>
<dbReference type="AlphaFoldDB" id="A0A316C4L2"/>
<evidence type="ECO:0000256" key="1">
    <source>
        <dbReference type="SAM" id="Phobius"/>
    </source>
</evidence>
<organism evidence="2 3">
    <name type="scientific">Pseudaminobacter salicylatoxidans</name>
    <dbReference type="NCBI Taxonomy" id="93369"/>
    <lineage>
        <taxon>Bacteria</taxon>
        <taxon>Pseudomonadati</taxon>
        <taxon>Pseudomonadota</taxon>
        <taxon>Alphaproteobacteria</taxon>
        <taxon>Hyphomicrobiales</taxon>
        <taxon>Phyllobacteriaceae</taxon>
        <taxon>Pseudaminobacter</taxon>
    </lineage>
</organism>
<accession>A0A316C4L2</accession>
<keyword evidence="3" id="KW-1185">Reference proteome</keyword>
<evidence type="ECO:0000313" key="2">
    <source>
        <dbReference type="EMBL" id="PWJ84243.1"/>
    </source>
</evidence>
<dbReference type="STRING" id="1192868.GCA_000304395_04563"/>
<name>A0A316C4L2_PSESE</name>
<protein>
    <submittedName>
        <fullName evidence="2">Uncharacterized protein</fullName>
    </submittedName>
</protein>
<feature type="transmembrane region" description="Helical" evidence="1">
    <location>
        <begin position="76"/>
        <end position="94"/>
    </location>
</feature>
<keyword evidence="1" id="KW-0812">Transmembrane</keyword>